<dbReference type="InterPro" id="IPR001441">
    <property type="entry name" value="UPP_synth-like"/>
</dbReference>
<keyword evidence="2" id="KW-0133">Cell shape</keyword>
<dbReference type="Proteomes" id="UP000283568">
    <property type="component" value="Unassembled WGS sequence"/>
</dbReference>
<comment type="similarity">
    <text evidence="2">Belongs to the UPP synthase family.</text>
</comment>
<gene>
    <name evidence="2" type="primary">uppS</name>
    <name evidence="4" type="ORF">BDE27_3043</name>
    <name evidence="3" type="ORF">Xehl_03399</name>
</gene>
<evidence type="ECO:0000313" key="5">
    <source>
        <dbReference type="Proteomes" id="UP000225605"/>
    </source>
</evidence>
<name>A0A2D0ILS7_9GAMM</name>
<feature type="binding site" evidence="2">
    <location>
        <position position="71"/>
    </location>
    <ligand>
        <name>substrate</name>
    </ligand>
</feature>
<reference evidence="3 5" key="1">
    <citation type="journal article" date="2017" name="Nat. Microbiol.">
        <title>Natural product diversity associated with the nematode symbionts Photorhabdus and Xenorhabdus.</title>
        <authorList>
            <person name="Tobias N.J."/>
            <person name="Wolff H."/>
            <person name="Djahanschiri B."/>
            <person name="Grundmann F."/>
            <person name="Kronenwerth M."/>
            <person name="Shi Y.M."/>
            <person name="Simonyi S."/>
            <person name="Grun P."/>
            <person name="Shapiro-Ilan D."/>
            <person name="Pidot S.J."/>
            <person name="Stinear T.P."/>
            <person name="Ebersberger I."/>
            <person name="Bode H.B."/>
        </authorList>
    </citation>
    <scope>NUCLEOTIDE SEQUENCE [LARGE SCALE GENOMIC DNA]</scope>
    <source>
        <strain evidence="3 5">DSM 16337</strain>
    </source>
</reference>
<feature type="active site" evidence="2">
    <location>
        <position position="22"/>
    </location>
</feature>
<feature type="binding site" evidence="2">
    <location>
        <begin position="67"/>
        <end position="69"/>
    </location>
    <ligand>
        <name>substrate</name>
    </ligand>
</feature>
<dbReference type="CDD" id="cd00475">
    <property type="entry name" value="Cis_IPPS"/>
    <property type="match status" value="1"/>
</dbReference>
<comment type="cofactor">
    <cofactor evidence="2">
        <name>Mg(2+)</name>
        <dbReference type="ChEBI" id="CHEBI:18420"/>
    </cofactor>
    <text evidence="2">Binds 2 magnesium ions per subunit.</text>
</comment>
<dbReference type="AlphaFoldDB" id="A0A2D0ILS7"/>
<keyword evidence="2" id="KW-0573">Peptidoglycan synthesis</keyword>
<feature type="binding site" evidence="2">
    <location>
        <position position="190"/>
    </location>
    <ligand>
        <name>substrate</name>
    </ligand>
</feature>
<keyword evidence="1 2" id="KW-0808">Transferase</keyword>
<feature type="binding site" evidence="2">
    <location>
        <position position="35"/>
    </location>
    <ligand>
        <name>substrate</name>
    </ligand>
</feature>
<feature type="binding site" evidence="2">
    <location>
        <position position="27"/>
    </location>
    <ligand>
        <name>substrate</name>
    </ligand>
</feature>
<keyword evidence="2" id="KW-0961">Cell wall biogenesis/degradation</keyword>
<dbReference type="GO" id="GO:0005829">
    <property type="term" value="C:cytosol"/>
    <property type="evidence" value="ECO:0007669"/>
    <property type="project" value="TreeGrafter"/>
</dbReference>
<feature type="binding site" evidence="2">
    <location>
        <position position="195"/>
    </location>
    <ligand>
        <name>Mg(2+)</name>
        <dbReference type="ChEBI" id="CHEBI:18420"/>
    </ligand>
</feature>
<dbReference type="PROSITE" id="PS01066">
    <property type="entry name" value="UPP_SYNTHASE"/>
    <property type="match status" value="1"/>
</dbReference>
<reference evidence="4 6" key="2">
    <citation type="submission" date="2018-09" db="EMBL/GenBank/DDBJ databases">
        <title>Genomic Encyclopedia of Archaeal and Bacterial Type Strains, Phase II (KMG-II): from individual species to whole genera.</title>
        <authorList>
            <person name="Goeker M."/>
        </authorList>
    </citation>
    <scope>NUCLEOTIDE SEQUENCE [LARGE SCALE GENOMIC DNA]</scope>
    <source>
        <strain evidence="4 6">DSM 16337</strain>
    </source>
</reference>
<dbReference type="OrthoDB" id="4191603at2"/>
<keyword evidence="2" id="KW-0479">Metal-binding</keyword>
<feature type="binding site" evidence="2">
    <location>
        <position position="39"/>
    </location>
    <ligand>
        <name>substrate</name>
    </ligand>
</feature>
<dbReference type="Gene3D" id="3.40.1180.10">
    <property type="entry name" value="Decaprenyl diphosphate synthase-like"/>
    <property type="match status" value="1"/>
</dbReference>
<keyword evidence="6" id="KW-1185">Reference proteome</keyword>
<comment type="caution">
    <text evidence="3">The sequence shown here is derived from an EMBL/GenBank/DDBJ whole genome shotgun (WGS) entry which is preliminary data.</text>
</comment>
<evidence type="ECO:0000313" key="3">
    <source>
        <dbReference type="EMBL" id="PHM22747.1"/>
    </source>
</evidence>
<dbReference type="PANTHER" id="PTHR10291">
    <property type="entry name" value="DEHYDRODOLICHYL DIPHOSPHATE SYNTHASE FAMILY MEMBER"/>
    <property type="match status" value="1"/>
</dbReference>
<dbReference type="InterPro" id="IPR036424">
    <property type="entry name" value="UPP_synth-like_sf"/>
</dbReference>
<evidence type="ECO:0000256" key="2">
    <source>
        <dbReference type="HAMAP-Rule" id="MF_01139"/>
    </source>
</evidence>
<protein>
    <recommendedName>
        <fullName evidence="2">Ditrans,polycis-undecaprenyl-diphosphate synthase ((2E,6E)-farnesyl-diphosphate specific)</fullName>
        <ecNumber evidence="2">2.5.1.31</ecNumber>
    </recommendedName>
    <alternativeName>
        <fullName evidence="2">Ditrans,polycis-undecaprenylcistransferase</fullName>
    </alternativeName>
    <alternativeName>
        <fullName evidence="2">Undecaprenyl diphosphate synthase</fullName>
        <shortName evidence="2">UDS</shortName>
    </alternativeName>
    <alternativeName>
        <fullName evidence="2">Undecaprenyl pyrophosphate synthase</fullName>
        <shortName evidence="2">UPP synthase</shortName>
    </alternativeName>
</protein>
<dbReference type="Proteomes" id="UP000225605">
    <property type="component" value="Unassembled WGS sequence"/>
</dbReference>
<dbReference type="GO" id="GO:0008360">
    <property type="term" value="P:regulation of cell shape"/>
    <property type="evidence" value="ECO:0007669"/>
    <property type="project" value="UniProtKB-KW"/>
</dbReference>
<dbReference type="NCBIfam" id="NF007596">
    <property type="entry name" value="PRK10240.1"/>
    <property type="match status" value="1"/>
</dbReference>
<dbReference type="InterPro" id="IPR018520">
    <property type="entry name" value="UPP_synth-like_CS"/>
</dbReference>
<feature type="binding site" evidence="2">
    <location>
        <begin position="196"/>
        <end position="198"/>
    </location>
    <ligand>
        <name>substrate</name>
    </ligand>
</feature>
<feature type="active site" description="Proton acceptor" evidence="2">
    <location>
        <position position="70"/>
    </location>
</feature>
<comment type="catalytic activity">
    <reaction evidence="2">
        <text>8 isopentenyl diphosphate + (2E,6E)-farnesyl diphosphate = di-trans,octa-cis-undecaprenyl diphosphate + 8 diphosphate</text>
        <dbReference type="Rhea" id="RHEA:27551"/>
        <dbReference type="ChEBI" id="CHEBI:33019"/>
        <dbReference type="ChEBI" id="CHEBI:58405"/>
        <dbReference type="ChEBI" id="CHEBI:128769"/>
        <dbReference type="ChEBI" id="CHEBI:175763"/>
        <dbReference type="EC" id="2.5.1.31"/>
    </reaction>
</comment>
<dbReference type="GO" id="GO:0009252">
    <property type="term" value="P:peptidoglycan biosynthetic process"/>
    <property type="evidence" value="ECO:0007669"/>
    <property type="project" value="UniProtKB-UniRule"/>
</dbReference>
<comment type="function">
    <text evidence="2">Catalyzes the sequential condensation of isopentenyl diphosphate (IPP) with (2E,6E)-farnesyl diphosphate (E,E-FPP) to yield (2Z,6Z,10Z,14Z,18Z,22Z,26Z,30Z,34E,38E)-undecaprenyl diphosphate (di-trans,octa-cis-UPP). UPP is the precursor of glycosyl carrier lipid in the biosynthesis of bacterial cell wall polysaccharide components such as peptidoglycan and lipopolysaccharide.</text>
</comment>
<sequence length="250" mass="28214">MISPSDNDSLPTLPRHVAIIMDGNGRWAKKRGKLRVFGHRAGIKAVRSAVSFSVKHNINSLTLYAFSSENWNRPQQEVSSLMELFVFALDNEVKSLNKHNVKLSVIGDISRFSSRLQERIRRSVELTAGNTGLQLNIAANYGGRWDLVQSFKQIAEKIEANELSPEEITETTVDNFINLSQQPEVDLVIRTGGEHRISNFLLWQIAYAELYFTDILWPDFDETVFEGAINAFAKRERRFGGTPDDAEVGS</sequence>
<dbReference type="GO" id="GO:0000287">
    <property type="term" value="F:magnesium ion binding"/>
    <property type="evidence" value="ECO:0007669"/>
    <property type="project" value="UniProtKB-UniRule"/>
</dbReference>
<dbReference type="PANTHER" id="PTHR10291:SF0">
    <property type="entry name" value="DEHYDRODOLICHYL DIPHOSPHATE SYNTHASE 2"/>
    <property type="match status" value="1"/>
</dbReference>
<organism evidence="3 5">
    <name type="scientific">Xenorhabdus ehlersii</name>
    <dbReference type="NCBI Taxonomy" id="290111"/>
    <lineage>
        <taxon>Bacteria</taxon>
        <taxon>Pseudomonadati</taxon>
        <taxon>Pseudomonadota</taxon>
        <taxon>Gammaproteobacteria</taxon>
        <taxon>Enterobacterales</taxon>
        <taxon>Morganellaceae</taxon>
        <taxon>Xenorhabdus</taxon>
    </lineage>
</organism>
<evidence type="ECO:0000313" key="6">
    <source>
        <dbReference type="Proteomes" id="UP000283568"/>
    </source>
</evidence>
<dbReference type="EC" id="2.5.1.31" evidence="2"/>
<feature type="binding site" evidence="2">
    <location>
        <position position="73"/>
    </location>
    <ligand>
        <name>substrate</name>
    </ligand>
</feature>
<dbReference type="Pfam" id="PF01255">
    <property type="entry name" value="Prenyltransf"/>
    <property type="match status" value="1"/>
</dbReference>
<dbReference type="NCBIfam" id="TIGR00055">
    <property type="entry name" value="uppS"/>
    <property type="match status" value="1"/>
</dbReference>
<keyword evidence="2" id="KW-0460">Magnesium</keyword>
<dbReference type="NCBIfam" id="NF011405">
    <property type="entry name" value="PRK14830.1"/>
    <property type="match status" value="1"/>
</dbReference>
<evidence type="ECO:0000256" key="1">
    <source>
        <dbReference type="ARBA" id="ARBA00022679"/>
    </source>
</evidence>
<feature type="binding site" evidence="2">
    <location>
        <position position="22"/>
    </location>
    <ligand>
        <name>Mg(2+)</name>
        <dbReference type="ChEBI" id="CHEBI:18420"/>
    </ligand>
</feature>
<dbReference type="SUPFAM" id="SSF64005">
    <property type="entry name" value="Undecaprenyl diphosphate synthase"/>
    <property type="match status" value="1"/>
</dbReference>
<dbReference type="GO" id="GO:0008834">
    <property type="term" value="F:ditrans,polycis-undecaprenyl-diphosphate synthase [(2E,6E)-farnesyl-diphosphate specific] activity"/>
    <property type="evidence" value="ECO:0007669"/>
    <property type="project" value="UniProtKB-UniRule"/>
</dbReference>
<comment type="subunit">
    <text evidence="2">Homodimer.</text>
</comment>
<dbReference type="EMBL" id="NIBT01000021">
    <property type="protein sequence ID" value="PHM22747.1"/>
    <property type="molecule type" value="Genomic_DNA"/>
</dbReference>
<accession>A0A2D0ILS7</accession>
<dbReference type="GO" id="GO:0071555">
    <property type="term" value="P:cell wall organization"/>
    <property type="evidence" value="ECO:0007669"/>
    <property type="project" value="UniProtKB-KW"/>
</dbReference>
<dbReference type="HAMAP" id="MF_01139">
    <property type="entry name" value="ISPT"/>
    <property type="match status" value="1"/>
</dbReference>
<feature type="binding site" evidence="2">
    <location>
        <position position="209"/>
    </location>
    <ligand>
        <name>Mg(2+)</name>
        <dbReference type="ChEBI" id="CHEBI:18420"/>
    </ligand>
</feature>
<proteinExistence type="inferred from homology"/>
<dbReference type="FunFam" id="3.40.1180.10:FF:000001">
    <property type="entry name" value="(2E,6E)-farnesyl-diphosphate-specific ditrans,polycis-undecaprenyl-diphosphate synthase"/>
    <property type="match status" value="1"/>
</dbReference>
<dbReference type="EMBL" id="RAQI01000004">
    <property type="protein sequence ID" value="RKE89397.1"/>
    <property type="molecule type" value="Genomic_DNA"/>
</dbReference>
<feature type="binding site" evidence="2">
    <location>
        <begin position="23"/>
        <end position="26"/>
    </location>
    <ligand>
        <name>substrate</name>
    </ligand>
</feature>
<dbReference type="GO" id="GO:0016094">
    <property type="term" value="P:polyprenol biosynthetic process"/>
    <property type="evidence" value="ECO:0007669"/>
    <property type="project" value="TreeGrafter"/>
</dbReference>
<evidence type="ECO:0000313" key="4">
    <source>
        <dbReference type="EMBL" id="RKE89397.1"/>
    </source>
</evidence>